<evidence type="ECO:0000313" key="3">
    <source>
        <dbReference type="Proteomes" id="UP000028252"/>
    </source>
</evidence>
<name>A0A081FTM1_9GAMM</name>
<dbReference type="eggNOG" id="ENOG502ZD6C">
    <property type="taxonomic scope" value="Bacteria"/>
</dbReference>
<dbReference type="AlphaFoldDB" id="A0A081FTM1"/>
<comment type="caution">
    <text evidence="2">The sequence shown here is derived from an EMBL/GenBank/DDBJ whole genome shotgun (WGS) entry which is preliminary data.</text>
</comment>
<keyword evidence="1" id="KW-0472">Membrane</keyword>
<feature type="transmembrane region" description="Helical" evidence="1">
    <location>
        <begin position="12"/>
        <end position="33"/>
    </location>
</feature>
<accession>A0A081FTM1</accession>
<sequence length="46" mass="4870">MADIDKYTLVSFAPSIVIVAAMIVGTFVAVRFLKKVIAQDAAKAGE</sequence>
<keyword evidence="1" id="KW-1133">Transmembrane helix</keyword>
<keyword evidence="1" id="KW-0812">Transmembrane</keyword>
<organism evidence="2 3">
    <name type="scientific">Marinobacterium lacunae</name>
    <dbReference type="NCBI Taxonomy" id="1232683"/>
    <lineage>
        <taxon>Bacteria</taxon>
        <taxon>Pseudomonadati</taxon>
        <taxon>Pseudomonadota</taxon>
        <taxon>Gammaproteobacteria</taxon>
        <taxon>Oceanospirillales</taxon>
        <taxon>Oceanospirillaceae</taxon>
        <taxon>Marinobacterium</taxon>
    </lineage>
</organism>
<proteinExistence type="predicted"/>
<evidence type="ECO:0000313" key="2">
    <source>
        <dbReference type="EMBL" id="KEA61876.1"/>
    </source>
</evidence>
<gene>
    <name evidence="2" type="ORF">ADIMK_4023</name>
</gene>
<dbReference type="Proteomes" id="UP000028252">
    <property type="component" value="Unassembled WGS sequence"/>
</dbReference>
<reference evidence="2 3" key="1">
    <citation type="submission" date="2014-04" db="EMBL/GenBank/DDBJ databases">
        <title>Marinobacterium kochiensis sp. nov., isolated from sediment sample collected from Kochi backwaters in Kerala, India.</title>
        <authorList>
            <person name="Singh A."/>
            <person name="Pinnaka A.K."/>
        </authorList>
    </citation>
    <scope>NUCLEOTIDE SEQUENCE [LARGE SCALE GENOMIC DNA]</scope>
    <source>
        <strain evidence="2 3">AK27</strain>
    </source>
</reference>
<dbReference type="RefSeq" id="WP_197027599.1">
    <property type="nucleotide sequence ID" value="NZ_JMQN01000059.1"/>
</dbReference>
<protein>
    <submittedName>
        <fullName evidence="2">Uncharacterized protein</fullName>
    </submittedName>
</protein>
<dbReference type="PATRIC" id="fig|1232683.4.peg.3958"/>
<keyword evidence="3" id="KW-1185">Reference proteome</keyword>
<evidence type="ECO:0000256" key="1">
    <source>
        <dbReference type="SAM" id="Phobius"/>
    </source>
</evidence>
<dbReference type="EMBL" id="JMQN01000059">
    <property type="protein sequence ID" value="KEA61876.1"/>
    <property type="molecule type" value="Genomic_DNA"/>
</dbReference>